<reference evidence="1" key="2">
    <citation type="submission" date="2021-08" db="EMBL/GenBank/DDBJ databases">
        <authorList>
            <person name="Tani A."/>
            <person name="Ola A."/>
            <person name="Ogura Y."/>
            <person name="Katsura K."/>
            <person name="Hayashi T."/>
        </authorList>
    </citation>
    <scope>NUCLEOTIDE SEQUENCE</scope>
    <source>
        <strain evidence="1">DSM 17168</strain>
    </source>
</reference>
<name>A0ABQ4SDD6_9HYPH</name>
<dbReference type="Proteomes" id="UP001055153">
    <property type="component" value="Unassembled WGS sequence"/>
</dbReference>
<evidence type="ECO:0000313" key="1">
    <source>
        <dbReference type="EMBL" id="GJE01094.1"/>
    </source>
</evidence>
<dbReference type="Pfam" id="PF02515">
    <property type="entry name" value="CoA_transf_3"/>
    <property type="match status" value="1"/>
</dbReference>
<dbReference type="InterPro" id="IPR023606">
    <property type="entry name" value="CoA-Trfase_III_dom_1_sf"/>
</dbReference>
<dbReference type="InterPro" id="IPR050509">
    <property type="entry name" value="CoA-transferase_III"/>
</dbReference>
<evidence type="ECO:0000313" key="2">
    <source>
        <dbReference type="Proteomes" id="UP001055153"/>
    </source>
</evidence>
<dbReference type="SUPFAM" id="SSF89796">
    <property type="entry name" value="CoA-transferase family III (CaiB/BaiF)"/>
    <property type="match status" value="1"/>
</dbReference>
<organism evidence="1 2">
    <name type="scientific">Methylobacterium isbiliense</name>
    <dbReference type="NCBI Taxonomy" id="315478"/>
    <lineage>
        <taxon>Bacteria</taxon>
        <taxon>Pseudomonadati</taxon>
        <taxon>Pseudomonadota</taxon>
        <taxon>Alphaproteobacteria</taxon>
        <taxon>Hyphomicrobiales</taxon>
        <taxon>Methylobacteriaceae</taxon>
        <taxon>Methylobacterium</taxon>
    </lineage>
</organism>
<dbReference type="InterPro" id="IPR003673">
    <property type="entry name" value="CoA-Trfase_fam_III"/>
</dbReference>
<dbReference type="PANTHER" id="PTHR48228">
    <property type="entry name" value="SUCCINYL-COA--D-CITRAMALATE COA-TRANSFERASE"/>
    <property type="match status" value="1"/>
</dbReference>
<dbReference type="RefSeq" id="WP_238235900.1">
    <property type="nucleotide sequence ID" value="NZ_BPQQ01000034.1"/>
</dbReference>
<reference evidence="1" key="1">
    <citation type="journal article" date="2021" name="Front. Microbiol.">
        <title>Comprehensive Comparative Genomics and Phenotyping of Methylobacterium Species.</title>
        <authorList>
            <person name="Alessa O."/>
            <person name="Ogura Y."/>
            <person name="Fujitani Y."/>
            <person name="Takami H."/>
            <person name="Hayashi T."/>
            <person name="Sahin N."/>
            <person name="Tani A."/>
        </authorList>
    </citation>
    <scope>NUCLEOTIDE SEQUENCE</scope>
    <source>
        <strain evidence="1">DSM 17168</strain>
    </source>
</reference>
<sequence length="369" mass="38423">MHRETAARGPLAGVRIVEFAGIGPGPFAAMLLADLGAEVIRLDRPGGADPYSRTVVARGRASVTADLKNPADVAAVLDLLAGADALIEGFRPGVMERLGLGPDAVLARNPRLVYGRMTGWGQTGPLAKAAGHDITYIALTGALAAIGPAAQPVPPLNLVGDYGGGSLYLAMGLLAALLSARRTGEGQVVDCAVCDGAASLMAMFCDLTAQGRWRDGRAANLLDGGTPWYRTYACADGGHVALGPLEPHFYARFLALVGLAEEPDCLERDDPARWPALHRRLEALFLTRTRDEWCRLLEGSDACVAPVLTLSEAPSHPHLAARGTFVTHDGTVQPAPAPRFSRTPAAIGTPAPVASLAEAVAAWGGPRDG</sequence>
<protein>
    <submittedName>
        <fullName evidence="1">Acetyl-CoA:oxalate CoA-transferase</fullName>
    </submittedName>
</protein>
<dbReference type="Gene3D" id="3.30.1540.10">
    <property type="entry name" value="formyl-coa transferase, domain 3"/>
    <property type="match status" value="1"/>
</dbReference>
<keyword evidence="2" id="KW-1185">Reference proteome</keyword>
<dbReference type="EMBL" id="BPQQ01000034">
    <property type="protein sequence ID" value="GJE01094.1"/>
    <property type="molecule type" value="Genomic_DNA"/>
</dbReference>
<accession>A0ABQ4SDD6</accession>
<proteinExistence type="predicted"/>
<dbReference type="Gene3D" id="3.30.60.110">
    <property type="match status" value="1"/>
</dbReference>
<dbReference type="Gene3D" id="3.40.50.10540">
    <property type="entry name" value="Crotonobetainyl-coa:carnitine coa-transferase, domain 1"/>
    <property type="match status" value="1"/>
</dbReference>
<dbReference type="PANTHER" id="PTHR48228:SF5">
    <property type="entry name" value="ALPHA-METHYLACYL-COA RACEMASE"/>
    <property type="match status" value="1"/>
</dbReference>
<comment type="caution">
    <text evidence="1">The sequence shown here is derived from an EMBL/GenBank/DDBJ whole genome shotgun (WGS) entry which is preliminary data.</text>
</comment>
<dbReference type="InterPro" id="IPR044855">
    <property type="entry name" value="CoA-Trfase_III_dom3_sf"/>
</dbReference>
<gene>
    <name evidence="1" type="primary">uctC_1</name>
    <name evidence="1" type="ORF">GMJLKIPL_3023</name>
</gene>